<dbReference type="AlphaFoldDB" id="A0A3B7MEY1"/>
<dbReference type="KEGG" id="tsq:D3A95_11300"/>
<protein>
    <recommendedName>
        <fullName evidence="4">Tetratricopeptide repeat protein</fullName>
    </recommendedName>
</protein>
<keyword evidence="3" id="KW-1185">Reference proteome</keyword>
<dbReference type="Proteomes" id="UP000261812">
    <property type="component" value="Chromosome"/>
</dbReference>
<name>A0A3B7MEY1_9CYAN</name>
<proteinExistence type="predicted"/>
<evidence type="ECO:0000313" key="3">
    <source>
        <dbReference type="Proteomes" id="UP000261812"/>
    </source>
</evidence>
<dbReference type="EMBL" id="CP032152">
    <property type="protein sequence ID" value="AXY68442.1"/>
    <property type="molecule type" value="Genomic_DNA"/>
</dbReference>
<feature type="region of interest" description="Disordered" evidence="1">
    <location>
        <begin position="183"/>
        <end position="206"/>
    </location>
</feature>
<dbReference type="RefSeq" id="WP_181495078.1">
    <property type="nucleotide sequence ID" value="NZ_CP032152.1"/>
</dbReference>
<reference evidence="3" key="1">
    <citation type="submission" date="2018-09" db="EMBL/GenBank/DDBJ databases">
        <title>Complete genome sequence of thermophilic cyanobacteria strain Thermosynechococcus elongatus PKUAC-SCTE542.</title>
        <authorList>
            <person name="Liang Y."/>
            <person name="Tang J."/>
            <person name="Daroch M."/>
        </authorList>
    </citation>
    <scope>NUCLEOTIDE SEQUENCE [LARGE SCALE GENOMIC DNA]</scope>
    <source>
        <strain evidence="3">E542</strain>
    </source>
</reference>
<evidence type="ECO:0000256" key="1">
    <source>
        <dbReference type="SAM" id="MobiDB-lite"/>
    </source>
</evidence>
<evidence type="ECO:0000313" key="2">
    <source>
        <dbReference type="EMBL" id="AXY68442.1"/>
    </source>
</evidence>
<accession>A0A3B7MEY1</accession>
<organism evidence="2 3">
    <name type="scientific">Thermosynechococcus sichuanensis E542</name>
    <dbReference type="NCBI Taxonomy" id="2016101"/>
    <lineage>
        <taxon>Bacteria</taxon>
        <taxon>Bacillati</taxon>
        <taxon>Cyanobacteriota</taxon>
        <taxon>Cyanophyceae</taxon>
        <taxon>Acaryochloridales</taxon>
        <taxon>Thermosynechococcaceae</taxon>
        <taxon>Thermosynechococcus</taxon>
        <taxon>Thermosynechococcus sichuanensis</taxon>
    </lineage>
</organism>
<evidence type="ECO:0008006" key="4">
    <source>
        <dbReference type="Google" id="ProtNLM"/>
    </source>
</evidence>
<sequence>MPLNTFAYWSRSSLLLGMLLLGVLPRAVFAQNQSSSPNVQIVNPTPPPSSSIYTLEGGKRLMDEAAAAVNSQNYAVAARKLLEARTVMNQLSNFYQSLNSSFLGIDTAAADSNRRRALEAAQLRDQATFQLALVYRANNQPELAVPLLVEIIRSQNPTRELGQKAYQQLLELGFVDVPFPRTGAIPSATPAPSPPPATSANPQPRQ</sequence>
<gene>
    <name evidence="2" type="ORF">D3A95_11300</name>
</gene>